<evidence type="ECO:0000313" key="2">
    <source>
        <dbReference type="EMBL" id="GIQ85021.1"/>
    </source>
</evidence>
<protein>
    <submittedName>
        <fullName evidence="2">Uncharacterized protein</fullName>
    </submittedName>
</protein>
<reference evidence="2" key="1">
    <citation type="submission" date="2016-10" db="EMBL/GenBank/DDBJ databases">
        <authorList>
            <person name="Tanifuji G."/>
            <person name="Kume K."/>
            <person name="Nakayama T."/>
            <person name="Takabayashi S."/>
            <person name="Hashimoto T."/>
        </authorList>
    </citation>
    <scope>NUCLEOTIDE SEQUENCE</scope>
    <source>
        <strain evidence="2">NY0173</strain>
    </source>
</reference>
<comment type="caution">
    <text evidence="2">The sequence shown here is derived from an EMBL/GenBank/DDBJ whole genome shotgun (WGS) entry which is preliminary data.</text>
</comment>
<sequence length="398" mass="45144">MGRVGIRGSSGMSTQGMLINVLERLVPDFEAFTSFTPEATKHIHALTKRAKAFDVTAMETDLQQLSLYHPVAQRLGPELEALQQFLSEHPIVQVLCWDKTRPRWSREAQRVSGDCAELEASLFALHVPFLRDLKTYQGFKFDPSNTQTSLEATGELLDSISRVRLIPLPQNTTDLTFAEQDKYFKAEAFNDGVRGLYLVARHLTKNADRIKEVMAHLKQVRRPDVEECVKYNRLGKTMLTVLTHLAPRQRTALSLVSEYEALPHVTDDDIKRKEYEASHLEFQVKGDPNLSSRDKKSLEKRRVRTLKEVQDLKRTQASKACLRERLRQYLVFPEVADTLLVHQRSIEEEMQTESEGGKGSLNGQVGMMVTERPRPSSPSLPPTAVGPGYQGLLDFMQL</sequence>
<evidence type="ECO:0000313" key="3">
    <source>
        <dbReference type="Proteomes" id="UP000265618"/>
    </source>
</evidence>
<dbReference type="AlphaFoldDB" id="A0A9K3CXH9"/>
<reference evidence="2 3" key="2">
    <citation type="journal article" date="2018" name="PLoS ONE">
        <title>The draft genome of Kipferlia bialata reveals reductive genome evolution in fornicate parasites.</title>
        <authorList>
            <person name="Tanifuji G."/>
            <person name="Takabayashi S."/>
            <person name="Kume K."/>
            <person name="Takagi M."/>
            <person name="Nakayama T."/>
            <person name="Kamikawa R."/>
            <person name="Inagaki Y."/>
            <person name="Hashimoto T."/>
        </authorList>
    </citation>
    <scope>NUCLEOTIDE SEQUENCE [LARGE SCALE GENOMIC DNA]</scope>
    <source>
        <strain evidence="2">NY0173</strain>
    </source>
</reference>
<dbReference type="Proteomes" id="UP000265618">
    <property type="component" value="Unassembled WGS sequence"/>
</dbReference>
<keyword evidence="3" id="KW-1185">Reference proteome</keyword>
<proteinExistence type="predicted"/>
<dbReference type="EMBL" id="BDIP01000673">
    <property type="protein sequence ID" value="GIQ82368.1"/>
    <property type="molecule type" value="Genomic_DNA"/>
</dbReference>
<accession>A0A9K3CXH9</accession>
<name>A0A9K3CXH9_9EUKA</name>
<organism evidence="2 3">
    <name type="scientific">Kipferlia bialata</name>
    <dbReference type="NCBI Taxonomy" id="797122"/>
    <lineage>
        <taxon>Eukaryota</taxon>
        <taxon>Metamonada</taxon>
        <taxon>Carpediemonas-like organisms</taxon>
        <taxon>Kipferlia</taxon>
    </lineage>
</organism>
<evidence type="ECO:0000313" key="1">
    <source>
        <dbReference type="EMBL" id="GIQ82368.1"/>
    </source>
</evidence>
<dbReference type="EMBL" id="BDIP01001728">
    <property type="protein sequence ID" value="GIQ85021.1"/>
    <property type="molecule type" value="Genomic_DNA"/>
</dbReference>
<gene>
    <name evidence="1" type="ORF">KIPB_003490</name>
    <name evidence="2" type="ORF">KIPB_006628</name>
</gene>